<evidence type="ECO:0000313" key="3">
    <source>
        <dbReference type="Proteomes" id="UP000699691"/>
    </source>
</evidence>
<organism evidence="2 3">
    <name type="scientific">candidate division WWE3 bacterium</name>
    <dbReference type="NCBI Taxonomy" id="2053526"/>
    <lineage>
        <taxon>Bacteria</taxon>
        <taxon>Katanobacteria</taxon>
    </lineage>
</organism>
<dbReference type="InterPro" id="IPR042175">
    <property type="entry name" value="Cell/Rod_MreC_2"/>
</dbReference>
<dbReference type="PANTHER" id="PTHR34138:SF1">
    <property type="entry name" value="CELL SHAPE-DETERMINING PROTEIN MREC"/>
    <property type="match status" value="1"/>
</dbReference>
<dbReference type="EMBL" id="JAGQKY010000053">
    <property type="protein sequence ID" value="MCA9397506.1"/>
    <property type="molecule type" value="Genomic_DNA"/>
</dbReference>
<reference evidence="2" key="2">
    <citation type="journal article" date="2021" name="Microbiome">
        <title>Successional dynamics and alternative stable states in a saline activated sludge microbial community over 9 years.</title>
        <authorList>
            <person name="Wang Y."/>
            <person name="Ye J."/>
            <person name="Ju F."/>
            <person name="Liu L."/>
            <person name="Boyd J.A."/>
            <person name="Deng Y."/>
            <person name="Parks D.H."/>
            <person name="Jiang X."/>
            <person name="Yin X."/>
            <person name="Woodcroft B.J."/>
            <person name="Tyson G.W."/>
            <person name="Hugenholtz P."/>
            <person name="Polz M.F."/>
            <person name="Zhang T."/>
        </authorList>
    </citation>
    <scope>NUCLEOTIDE SEQUENCE</scope>
    <source>
        <strain evidence="2">HKST-UBA02</strain>
    </source>
</reference>
<reference evidence="2" key="1">
    <citation type="submission" date="2020-04" db="EMBL/GenBank/DDBJ databases">
        <authorList>
            <person name="Zhang T."/>
        </authorList>
    </citation>
    <scope>NUCLEOTIDE SEQUENCE</scope>
    <source>
        <strain evidence="2">HKST-UBA02</strain>
    </source>
</reference>
<dbReference type="AlphaFoldDB" id="A0A955LWI9"/>
<evidence type="ECO:0000313" key="2">
    <source>
        <dbReference type="EMBL" id="MCA9397506.1"/>
    </source>
</evidence>
<accession>A0A955LWI9</accession>
<comment type="caution">
    <text evidence="2">The sequence shown here is derived from an EMBL/GenBank/DDBJ whole genome shotgun (WGS) entry which is preliminary data.</text>
</comment>
<dbReference type="Pfam" id="PF04085">
    <property type="entry name" value="MreC"/>
    <property type="match status" value="1"/>
</dbReference>
<feature type="domain" description="Rod shape-determining protein MreC beta-barrel core" evidence="1">
    <location>
        <begin position="2"/>
        <end position="109"/>
    </location>
</feature>
<protein>
    <recommendedName>
        <fullName evidence="1">Rod shape-determining protein MreC beta-barrel core domain-containing protein</fullName>
    </recommendedName>
</protein>
<evidence type="ECO:0000259" key="1">
    <source>
        <dbReference type="Pfam" id="PF04085"/>
    </source>
</evidence>
<sequence length="112" mass="11863">MEVKSSSTIVLPIMANTSKVPVKSIGENSFTGLAEGNFNTSVRLTQVVAPSKSLVSGIEVYTSGLGETYPADVFVGILNEVESTDANVFKVATITVPWALSEIDAVTILRNQ</sequence>
<dbReference type="GO" id="GO:0008360">
    <property type="term" value="P:regulation of cell shape"/>
    <property type="evidence" value="ECO:0007669"/>
    <property type="project" value="InterPro"/>
</dbReference>
<dbReference type="Gene3D" id="2.40.10.350">
    <property type="entry name" value="Rod shape-determining protein MreC, domain 2"/>
    <property type="match status" value="1"/>
</dbReference>
<dbReference type="InterPro" id="IPR055342">
    <property type="entry name" value="MreC_beta-barrel_core"/>
</dbReference>
<dbReference type="Proteomes" id="UP000699691">
    <property type="component" value="Unassembled WGS sequence"/>
</dbReference>
<proteinExistence type="predicted"/>
<dbReference type="PANTHER" id="PTHR34138">
    <property type="entry name" value="CELL SHAPE-DETERMINING PROTEIN MREC"/>
    <property type="match status" value="1"/>
</dbReference>
<gene>
    <name evidence="2" type="ORF">KC573_01645</name>
</gene>
<dbReference type="InterPro" id="IPR007221">
    <property type="entry name" value="MreC"/>
</dbReference>
<name>A0A955LWI9_UNCKA</name>
<dbReference type="GO" id="GO:0005886">
    <property type="term" value="C:plasma membrane"/>
    <property type="evidence" value="ECO:0007669"/>
    <property type="project" value="TreeGrafter"/>
</dbReference>